<dbReference type="InterPro" id="IPR029063">
    <property type="entry name" value="SAM-dependent_MTases_sf"/>
</dbReference>
<dbReference type="InterPro" id="IPR050267">
    <property type="entry name" value="Anti-sigma-factor_SerPK"/>
</dbReference>
<dbReference type="EC" id="2.1.1.-" evidence="4"/>
<gene>
    <name evidence="4" type="ORF">K7B10_07460</name>
</gene>
<evidence type="ECO:0000259" key="3">
    <source>
        <dbReference type="Pfam" id="PF13581"/>
    </source>
</evidence>
<dbReference type="RefSeq" id="WP_229335183.1">
    <property type="nucleotide sequence ID" value="NZ_JAINUL010000001.1"/>
</dbReference>
<dbReference type="InterPro" id="IPR036890">
    <property type="entry name" value="HATPase_C_sf"/>
</dbReference>
<dbReference type="InterPro" id="IPR006764">
    <property type="entry name" value="SAM_dep_MeTrfase_SAV2177_type"/>
</dbReference>
<keyword evidence="4" id="KW-0808">Transferase</keyword>
<dbReference type="InterPro" id="IPR003594">
    <property type="entry name" value="HATPase_dom"/>
</dbReference>
<protein>
    <submittedName>
        <fullName evidence="4">SAM-dependent methyltransferase</fullName>
        <ecNumber evidence="4">2.1.1.-</ecNumber>
    </submittedName>
</protein>
<dbReference type="PANTHER" id="PTHR35526:SF3">
    <property type="entry name" value="ANTI-SIGMA-F FACTOR RSBW"/>
    <property type="match status" value="1"/>
</dbReference>
<dbReference type="EMBL" id="JAINUL010000001">
    <property type="protein sequence ID" value="MCC0094622.1"/>
    <property type="molecule type" value="Genomic_DNA"/>
</dbReference>
<dbReference type="Gene3D" id="3.40.50.150">
    <property type="entry name" value="Vaccinia Virus protein VP39"/>
    <property type="match status" value="1"/>
</dbReference>
<keyword evidence="1" id="KW-0723">Serine/threonine-protein kinase</keyword>
<keyword evidence="4" id="KW-0489">Methyltransferase</keyword>
<dbReference type="Gene3D" id="3.30.565.10">
    <property type="entry name" value="Histidine kinase-like ATPase, C-terminal domain"/>
    <property type="match status" value="1"/>
</dbReference>
<dbReference type="Proteomes" id="UP001520654">
    <property type="component" value="Unassembled WGS sequence"/>
</dbReference>
<dbReference type="SUPFAM" id="SSF53335">
    <property type="entry name" value="S-adenosyl-L-methionine-dependent methyltransferases"/>
    <property type="match status" value="1"/>
</dbReference>
<evidence type="ECO:0000313" key="4">
    <source>
        <dbReference type="EMBL" id="MCC0094622.1"/>
    </source>
</evidence>
<dbReference type="Pfam" id="PF04672">
    <property type="entry name" value="Methyltransf_19"/>
    <property type="match status" value="1"/>
</dbReference>
<comment type="caution">
    <text evidence="4">The sequence shown here is derived from an EMBL/GenBank/DDBJ whole genome shotgun (WGS) entry which is preliminary data.</text>
</comment>
<dbReference type="PANTHER" id="PTHR35526">
    <property type="entry name" value="ANTI-SIGMA-F FACTOR RSBW-RELATED"/>
    <property type="match status" value="1"/>
</dbReference>
<evidence type="ECO:0000256" key="2">
    <source>
        <dbReference type="SAM" id="MobiDB-lite"/>
    </source>
</evidence>
<dbReference type="CDD" id="cd16936">
    <property type="entry name" value="HATPase_RsbW-like"/>
    <property type="match status" value="1"/>
</dbReference>
<feature type="region of interest" description="Disordered" evidence="2">
    <location>
        <begin position="461"/>
        <end position="481"/>
    </location>
</feature>
<dbReference type="SUPFAM" id="SSF55874">
    <property type="entry name" value="ATPase domain of HSP90 chaperone/DNA topoisomerase II/histidine kinase"/>
    <property type="match status" value="1"/>
</dbReference>
<sequence>MSHRITRSDLLRALDSPAAVSARMALPSRLESVRQTRRFVSDQLGRWGCESLTDSTVRICSELAANAVTHAEPDAAGRGEILVSLTFVAGEALIAQVADSDPSPPVPKITRPQGLAESGRGLSIVTKLCDYWSTSPRSDGHGKTVSAYLRDHQQALAPGAASAADRALPPPAGQDRVPSEDAAGLVAAAEPGGTALPKLDFSKPAVARVCDYVTGGTDNYPADRALGRQLLAVAPWLDRAAAAARAHGQHVVPHLASQGIVQFLDLGCGLPRRRGRNVHDAAQDIQREASVVYVDRDPMVQAHVRTVFEETPREMGLHADITLTEDMLAQPAIARLHRRRPLAVLLHEVLPWIDDDKARHLLDTLRSWVPNGSVLSVVHAAADSHPESTPDLVALYEEAGIVYQPRTLEQLLALAADWDVDGPGIAAVPLDGLRAVGGREPLYGSYAFIACASESAGRRFGPNAPARTPVASGGAYREATR</sequence>
<proteinExistence type="predicted"/>
<keyword evidence="1" id="KW-0418">Kinase</keyword>
<keyword evidence="5" id="KW-1185">Reference proteome</keyword>
<reference evidence="4 5" key="1">
    <citation type="submission" date="2021-08" db="EMBL/GenBank/DDBJ databases">
        <title>Genomic Architecture of Streptomyces flavotricini NGL1 and Streptomyces erythrochromogenes HMS4 With Differential Plant Beneficial attributes and laccase production capabilities.</title>
        <authorList>
            <person name="Salwan R."/>
            <person name="Kaur R."/>
            <person name="Sharma V."/>
        </authorList>
    </citation>
    <scope>NUCLEOTIDE SEQUENCE [LARGE SCALE GENOMIC DNA]</scope>
    <source>
        <strain evidence="4 5">NGL1</strain>
    </source>
</reference>
<evidence type="ECO:0000256" key="1">
    <source>
        <dbReference type="ARBA" id="ARBA00022527"/>
    </source>
</evidence>
<dbReference type="GO" id="GO:0032259">
    <property type="term" value="P:methylation"/>
    <property type="evidence" value="ECO:0007669"/>
    <property type="project" value="UniProtKB-KW"/>
</dbReference>
<name>A0ABS8E0U0_9ACTN</name>
<feature type="region of interest" description="Disordered" evidence="2">
    <location>
        <begin position="159"/>
        <end position="178"/>
    </location>
</feature>
<evidence type="ECO:0000313" key="5">
    <source>
        <dbReference type="Proteomes" id="UP001520654"/>
    </source>
</evidence>
<accession>A0ABS8E0U0</accession>
<feature type="domain" description="Histidine kinase/HSP90-like ATPase" evidence="3">
    <location>
        <begin position="26"/>
        <end position="146"/>
    </location>
</feature>
<organism evidence="4 5">
    <name type="scientific">Streptomyces flavotricini</name>
    <dbReference type="NCBI Taxonomy" id="66888"/>
    <lineage>
        <taxon>Bacteria</taxon>
        <taxon>Bacillati</taxon>
        <taxon>Actinomycetota</taxon>
        <taxon>Actinomycetes</taxon>
        <taxon>Kitasatosporales</taxon>
        <taxon>Streptomycetaceae</taxon>
        <taxon>Streptomyces</taxon>
    </lineage>
</organism>
<dbReference type="GO" id="GO:0008168">
    <property type="term" value="F:methyltransferase activity"/>
    <property type="evidence" value="ECO:0007669"/>
    <property type="project" value="UniProtKB-KW"/>
</dbReference>
<dbReference type="Pfam" id="PF13581">
    <property type="entry name" value="HATPase_c_2"/>
    <property type="match status" value="1"/>
</dbReference>